<feature type="compositionally biased region" description="Basic and acidic residues" evidence="1">
    <location>
        <begin position="134"/>
        <end position="144"/>
    </location>
</feature>
<dbReference type="STRING" id="1802517.A2892_02935"/>
<comment type="caution">
    <text evidence="2">The sequence shown here is derived from an EMBL/GenBank/DDBJ whole genome shotgun (WGS) entry which is preliminary data.</text>
</comment>
<evidence type="ECO:0000256" key="1">
    <source>
        <dbReference type="SAM" id="MobiDB-lite"/>
    </source>
</evidence>
<accession>A0A1F8B7D4</accession>
<feature type="compositionally biased region" description="Polar residues" evidence="1">
    <location>
        <begin position="114"/>
        <end position="133"/>
    </location>
</feature>
<name>A0A1F8B7D4_9BACT</name>
<sequence>MLHNKISRSLQVNRLSLEAQLLFTWLISHADDEGRLYGEPEYIKGTVVPLKEGWTFKDVAGYLAEIEKQGLIYYWQDSDRTIIQFVKWLEHQKIRKDRLQHSLLPPYQKRYDDQTSTNQQPGVNQKTAQANITEDSKEEIKKSEANSLADESIKSIRAILKEKATPGLIETNITNRHEAAAFQAWKALEPENKESLQTTYLNAIRRGVKAETIFQWMSEIKQDRTIKNPGKIFNKKVSNYCKLKEDDKS</sequence>
<reference evidence="2 3" key="1">
    <citation type="journal article" date="2016" name="Nat. Commun.">
        <title>Thousands of microbial genomes shed light on interconnected biogeochemical processes in an aquifer system.</title>
        <authorList>
            <person name="Anantharaman K."/>
            <person name="Brown C.T."/>
            <person name="Hug L.A."/>
            <person name="Sharon I."/>
            <person name="Castelle C.J."/>
            <person name="Probst A.J."/>
            <person name="Thomas B.C."/>
            <person name="Singh A."/>
            <person name="Wilkins M.J."/>
            <person name="Karaoz U."/>
            <person name="Brodie E.L."/>
            <person name="Williams K.H."/>
            <person name="Hubbard S.S."/>
            <person name="Banfield J.F."/>
        </authorList>
    </citation>
    <scope>NUCLEOTIDE SEQUENCE [LARGE SCALE GENOMIC DNA]</scope>
</reference>
<dbReference type="AlphaFoldDB" id="A0A1F8B7D4"/>
<evidence type="ECO:0000313" key="3">
    <source>
        <dbReference type="Proteomes" id="UP000176404"/>
    </source>
</evidence>
<dbReference type="EMBL" id="MGHD01000012">
    <property type="protein sequence ID" value="OGM59911.1"/>
    <property type="molecule type" value="Genomic_DNA"/>
</dbReference>
<proteinExistence type="predicted"/>
<feature type="region of interest" description="Disordered" evidence="1">
    <location>
        <begin position="105"/>
        <end position="144"/>
    </location>
</feature>
<evidence type="ECO:0000313" key="2">
    <source>
        <dbReference type="EMBL" id="OGM59911.1"/>
    </source>
</evidence>
<protein>
    <submittedName>
        <fullName evidence="2">Uncharacterized protein</fullName>
    </submittedName>
</protein>
<dbReference type="Proteomes" id="UP000176404">
    <property type="component" value="Unassembled WGS sequence"/>
</dbReference>
<gene>
    <name evidence="2" type="ORF">A2892_02935</name>
</gene>
<organism evidence="2 3">
    <name type="scientific">Candidatus Woesebacteria bacterium RIFCSPLOWO2_01_FULL_39_10b</name>
    <dbReference type="NCBI Taxonomy" id="1802517"/>
    <lineage>
        <taxon>Bacteria</taxon>
        <taxon>Candidatus Woeseibacteriota</taxon>
    </lineage>
</organism>